<evidence type="ECO:0000259" key="2">
    <source>
        <dbReference type="Pfam" id="PF12697"/>
    </source>
</evidence>
<dbReference type="PANTHER" id="PTHR35560">
    <property type="entry name" value="BLL0132 PROTEIN"/>
    <property type="match status" value="1"/>
</dbReference>
<dbReference type="InterPro" id="IPR029058">
    <property type="entry name" value="AB_hydrolase_fold"/>
</dbReference>
<evidence type="ECO:0000313" key="3">
    <source>
        <dbReference type="EMBL" id="MEM5286196.1"/>
    </source>
</evidence>
<evidence type="ECO:0000313" key="4">
    <source>
        <dbReference type="Proteomes" id="UP001494588"/>
    </source>
</evidence>
<gene>
    <name evidence="3" type="ORF">V4C55_10765</name>
</gene>
<evidence type="ECO:0000256" key="1">
    <source>
        <dbReference type="SAM" id="SignalP"/>
    </source>
</evidence>
<dbReference type="Pfam" id="PF12697">
    <property type="entry name" value="Abhydrolase_6"/>
    <property type="match status" value="1"/>
</dbReference>
<dbReference type="InterPro" id="IPR000073">
    <property type="entry name" value="AB_hydrolase_1"/>
</dbReference>
<organism evidence="3 4">
    <name type="scientific">Paraburkholderia sabiae</name>
    <dbReference type="NCBI Taxonomy" id="273251"/>
    <lineage>
        <taxon>Bacteria</taxon>
        <taxon>Pseudomonadati</taxon>
        <taxon>Pseudomonadota</taxon>
        <taxon>Betaproteobacteria</taxon>
        <taxon>Burkholderiales</taxon>
        <taxon>Burkholderiaceae</taxon>
        <taxon>Paraburkholderia</taxon>
    </lineage>
</organism>
<keyword evidence="4" id="KW-1185">Reference proteome</keyword>
<dbReference type="Proteomes" id="UP001494588">
    <property type="component" value="Unassembled WGS sequence"/>
</dbReference>
<dbReference type="Gene3D" id="3.40.50.1820">
    <property type="entry name" value="alpha/beta hydrolase"/>
    <property type="match status" value="1"/>
</dbReference>
<accession>A0ABU9Q9U4</accession>
<dbReference type="PANTHER" id="PTHR35560:SF3">
    <property type="entry name" value="PEPTIDASE S9 PROLYL OLIGOPEPTIDASE CATALYTIC DOMAIN-CONTAINING PROTEIN"/>
    <property type="match status" value="1"/>
</dbReference>
<comment type="caution">
    <text evidence="3">The sequence shown here is derived from an EMBL/GenBank/DDBJ whole genome shotgun (WGS) entry which is preliminary data.</text>
</comment>
<keyword evidence="3" id="KW-0378">Hydrolase</keyword>
<proteinExistence type="predicted"/>
<sequence>MFSKPASQLAFAALWIALAATHAAQAAADASASRQNAPVAPVAHVADQRLSVRADGGGTLPLYADRNIDAAARDVTHVFIIVHGTLRNADNYFDVGGQMLAASGASAKENMIVAPQFPTTRDLRTFAIRDNTLAWSEGGWKAGAPARRPSPVSSFAALDALLEHFDDRRLYPALSMVTVIGHSAGAQVVQRYAVAGRAEATLTRDGIRVRYVVANPSSYLYFDDQRPVASGAFTTVDTQACPRALEWKYGMADAPAYVATQDSTSLATRYATRDVVYLLGTDDVDPHTHFIDRSCAAMAQGPYRLARGLAYFDYLKQRYPAGLNQRVVEVPGVGHDARRMLTSECSVAALFDRTMPSACPTRSSD</sequence>
<dbReference type="GO" id="GO:0016787">
    <property type="term" value="F:hydrolase activity"/>
    <property type="evidence" value="ECO:0007669"/>
    <property type="project" value="UniProtKB-KW"/>
</dbReference>
<feature type="domain" description="AB hydrolase-1" evidence="2">
    <location>
        <begin position="80"/>
        <end position="335"/>
    </location>
</feature>
<reference evidence="3 4" key="1">
    <citation type="submission" date="2024-01" db="EMBL/GenBank/DDBJ databases">
        <title>The diversity of rhizobia nodulating Mimosa spp. in eleven states of Brazil covering several biomes is determined by host plant, location, and edaphic factors.</title>
        <authorList>
            <person name="Rouws L."/>
            <person name="Barauna A."/>
            <person name="Beukes C."/>
            <person name="De Faria S.M."/>
            <person name="Gross E."/>
            <person name="Dos Reis Junior F.B."/>
            <person name="Simon M."/>
            <person name="Maluk M."/>
            <person name="Odee D.W."/>
            <person name="Kenicer G."/>
            <person name="Young J.P.W."/>
            <person name="Reis V.M."/>
            <person name="Zilli J."/>
            <person name="James E.K."/>
        </authorList>
    </citation>
    <scope>NUCLEOTIDE SEQUENCE [LARGE SCALE GENOMIC DNA]</scope>
    <source>
        <strain evidence="3 4">JPY77</strain>
    </source>
</reference>
<dbReference type="RefSeq" id="WP_201647073.1">
    <property type="nucleotide sequence ID" value="NZ_CAJHCS010000001.1"/>
</dbReference>
<dbReference type="EMBL" id="JAZHGC010000007">
    <property type="protein sequence ID" value="MEM5286196.1"/>
    <property type="molecule type" value="Genomic_DNA"/>
</dbReference>
<feature type="signal peptide" evidence="1">
    <location>
        <begin position="1"/>
        <end position="26"/>
    </location>
</feature>
<keyword evidence="1" id="KW-0732">Signal</keyword>
<name>A0ABU9Q9U4_9BURK</name>
<protein>
    <submittedName>
        <fullName evidence="3">Alpha/beta fold hydrolase</fullName>
    </submittedName>
</protein>
<dbReference type="SUPFAM" id="SSF53474">
    <property type="entry name" value="alpha/beta-Hydrolases"/>
    <property type="match status" value="1"/>
</dbReference>
<feature type="chain" id="PRO_5045766803" evidence="1">
    <location>
        <begin position="27"/>
        <end position="365"/>
    </location>
</feature>